<dbReference type="PANTHER" id="PTHR43673:SF2">
    <property type="entry name" value="NITROREDUCTASE"/>
    <property type="match status" value="1"/>
</dbReference>
<dbReference type="CDD" id="cd02149">
    <property type="entry name" value="NfsB-like"/>
    <property type="match status" value="1"/>
</dbReference>
<evidence type="ECO:0000256" key="4">
    <source>
        <dbReference type="ARBA" id="ARBA00022643"/>
    </source>
</evidence>
<keyword evidence="3" id="KW-0285">Flavoprotein</keyword>
<dbReference type="AlphaFoldDB" id="A0A1F6NY39"/>
<evidence type="ECO:0000256" key="6">
    <source>
        <dbReference type="ARBA" id="ARBA00023002"/>
    </source>
</evidence>
<dbReference type="Proteomes" id="UP000178490">
    <property type="component" value="Unassembled WGS sequence"/>
</dbReference>
<gene>
    <name evidence="8" type="ORF">A2537_02610</name>
</gene>
<organism evidence="8 9">
    <name type="scientific">Candidatus Magasanikbacteria bacterium RIFOXYD2_FULL_36_9</name>
    <dbReference type="NCBI Taxonomy" id="1798707"/>
    <lineage>
        <taxon>Bacteria</taxon>
        <taxon>Candidatus Magasanikiibacteriota</taxon>
    </lineage>
</organism>
<dbReference type="EMBL" id="MFRC01000060">
    <property type="protein sequence ID" value="OGH88847.1"/>
    <property type="molecule type" value="Genomic_DNA"/>
</dbReference>
<dbReference type="InterPro" id="IPR033878">
    <property type="entry name" value="NfsB-like"/>
</dbReference>
<evidence type="ECO:0000256" key="2">
    <source>
        <dbReference type="ARBA" id="ARBA00007118"/>
    </source>
</evidence>
<dbReference type="PANTHER" id="PTHR43673">
    <property type="entry name" value="NAD(P)H NITROREDUCTASE YDGI-RELATED"/>
    <property type="match status" value="1"/>
</dbReference>
<evidence type="ECO:0000256" key="5">
    <source>
        <dbReference type="ARBA" id="ARBA00022857"/>
    </source>
</evidence>
<dbReference type="InterPro" id="IPR000415">
    <property type="entry name" value="Nitroreductase-like"/>
</dbReference>
<comment type="caution">
    <text evidence="8">The sequence shown here is derived from an EMBL/GenBank/DDBJ whole genome shotgun (WGS) entry which is preliminary data.</text>
</comment>
<dbReference type="GO" id="GO:0016491">
    <property type="term" value="F:oxidoreductase activity"/>
    <property type="evidence" value="ECO:0007669"/>
    <property type="project" value="UniProtKB-KW"/>
</dbReference>
<keyword evidence="5" id="KW-0521">NADP</keyword>
<evidence type="ECO:0000256" key="1">
    <source>
        <dbReference type="ARBA" id="ARBA00001917"/>
    </source>
</evidence>
<keyword evidence="6" id="KW-0560">Oxidoreductase</keyword>
<dbReference type="SUPFAM" id="SSF55469">
    <property type="entry name" value="FMN-dependent nitroreductase-like"/>
    <property type="match status" value="1"/>
</dbReference>
<sequence length="212" mass="23322">MELNSVVAQLNWRMATKNFDPDKKISDSEFELLLEALRLSPSSYGLQPWKFVVVKNPDVRVKLQAASYGQKQVGDASHLIVLCAKTSLGQADVDHYIQSTADVRGLKIEDLAGFKGMLSTFIGGKEKDVLQGWATKQVYIALGNLLTTCAISNIDTCPMEGFDSTAYNEILGLEKFGLSATLVCPVGYRLADAPEAKEKKVRFSKEELIITI</sequence>
<feature type="domain" description="Nitroreductase" evidence="7">
    <location>
        <begin position="11"/>
        <end position="188"/>
    </location>
</feature>
<evidence type="ECO:0000256" key="3">
    <source>
        <dbReference type="ARBA" id="ARBA00022630"/>
    </source>
</evidence>
<dbReference type="InterPro" id="IPR029479">
    <property type="entry name" value="Nitroreductase"/>
</dbReference>
<evidence type="ECO:0000313" key="9">
    <source>
        <dbReference type="Proteomes" id="UP000178490"/>
    </source>
</evidence>
<name>A0A1F6NY39_9BACT</name>
<evidence type="ECO:0000313" key="8">
    <source>
        <dbReference type="EMBL" id="OGH88847.1"/>
    </source>
</evidence>
<accession>A0A1F6NY39</accession>
<keyword evidence="4" id="KW-0288">FMN</keyword>
<reference evidence="8 9" key="1">
    <citation type="journal article" date="2016" name="Nat. Commun.">
        <title>Thousands of microbial genomes shed light on interconnected biogeochemical processes in an aquifer system.</title>
        <authorList>
            <person name="Anantharaman K."/>
            <person name="Brown C.T."/>
            <person name="Hug L.A."/>
            <person name="Sharon I."/>
            <person name="Castelle C.J."/>
            <person name="Probst A.J."/>
            <person name="Thomas B.C."/>
            <person name="Singh A."/>
            <person name="Wilkins M.J."/>
            <person name="Karaoz U."/>
            <person name="Brodie E.L."/>
            <person name="Williams K.H."/>
            <person name="Hubbard S.S."/>
            <person name="Banfield J.F."/>
        </authorList>
    </citation>
    <scope>NUCLEOTIDE SEQUENCE [LARGE SCALE GENOMIC DNA]</scope>
</reference>
<evidence type="ECO:0000259" key="7">
    <source>
        <dbReference type="Pfam" id="PF00881"/>
    </source>
</evidence>
<comment type="similarity">
    <text evidence="2">Belongs to the nitroreductase family.</text>
</comment>
<dbReference type="Gene3D" id="3.40.109.10">
    <property type="entry name" value="NADH Oxidase"/>
    <property type="match status" value="1"/>
</dbReference>
<dbReference type="Pfam" id="PF00881">
    <property type="entry name" value="Nitroreductase"/>
    <property type="match status" value="1"/>
</dbReference>
<protein>
    <recommendedName>
        <fullName evidence="7">Nitroreductase domain-containing protein</fullName>
    </recommendedName>
</protein>
<proteinExistence type="inferred from homology"/>
<comment type="cofactor">
    <cofactor evidence="1">
        <name>FMN</name>
        <dbReference type="ChEBI" id="CHEBI:58210"/>
    </cofactor>
</comment>